<evidence type="ECO:0000313" key="2">
    <source>
        <dbReference type="EMBL" id="SFR32237.1"/>
    </source>
</evidence>
<dbReference type="OrthoDB" id="338309at2157"/>
<dbReference type="PANTHER" id="PTHR30445:SF8">
    <property type="entry name" value="K(+)_H(+) ANTIPORTER SUBUNIT KHTT"/>
    <property type="match status" value="1"/>
</dbReference>
<evidence type="ECO:0000259" key="1">
    <source>
        <dbReference type="PROSITE" id="PS51202"/>
    </source>
</evidence>
<protein>
    <submittedName>
        <fullName evidence="2">Potassium/proton antiporter regulatory subunit, CPA2 family</fullName>
    </submittedName>
</protein>
<dbReference type="InterPro" id="IPR036721">
    <property type="entry name" value="RCK_C_sf"/>
</dbReference>
<organism evidence="2 3">
    <name type="scientific">Halogeometricum limi</name>
    <dbReference type="NCBI Taxonomy" id="555875"/>
    <lineage>
        <taxon>Archaea</taxon>
        <taxon>Methanobacteriati</taxon>
        <taxon>Methanobacteriota</taxon>
        <taxon>Stenosarchaea group</taxon>
        <taxon>Halobacteria</taxon>
        <taxon>Halobacteriales</taxon>
        <taxon>Haloferacaceae</taxon>
        <taxon>Halogeometricum</taxon>
    </lineage>
</organism>
<dbReference type="InterPro" id="IPR058776">
    <property type="entry name" value="KhtT-like_N"/>
</dbReference>
<gene>
    <name evidence="2" type="ORF">SAMN04488124_0085</name>
</gene>
<dbReference type="SUPFAM" id="SSF116726">
    <property type="entry name" value="TrkA C-terminal domain-like"/>
    <property type="match status" value="1"/>
</dbReference>
<feature type="domain" description="RCK C-terminal" evidence="1">
    <location>
        <begin position="74"/>
        <end position="158"/>
    </location>
</feature>
<dbReference type="InterPro" id="IPR050144">
    <property type="entry name" value="AAE_transporter"/>
</dbReference>
<reference evidence="3" key="1">
    <citation type="submission" date="2016-10" db="EMBL/GenBank/DDBJ databases">
        <authorList>
            <person name="Varghese N."/>
            <person name="Submissions S."/>
        </authorList>
    </citation>
    <scope>NUCLEOTIDE SEQUENCE [LARGE SCALE GENOMIC DNA]</scope>
    <source>
        <strain evidence="3">CGMCC 1.8711</strain>
    </source>
</reference>
<dbReference type="InterPro" id="IPR006037">
    <property type="entry name" value="RCK_C"/>
</dbReference>
<dbReference type="AlphaFoldDB" id="A0A1I6FR22"/>
<dbReference type="GO" id="GO:0008324">
    <property type="term" value="F:monoatomic cation transmembrane transporter activity"/>
    <property type="evidence" value="ECO:0007669"/>
    <property type="project" value="InterPro"/>
</dbReference>
<dbReference type="Pfam" id="PF25991">
    <property type="entry name" value="KhtT_N"/>
    <property type="match status" value="1"/>
</dbReference>
<dbReference type="EMBL" id="FOYS01000001">
    <property type="protein sequence ID" value="SFR32237.1"/>
    <property type="molecule type" value="Genomic_DNA"/>
</dbReference>
<dbReference type="Proteomes" id="UP000243250">
    <property type="component" value="Unassembled WGS sequence"/>
</dbReference>
<dbReference type="RefSeq" id="WP_089875708.1">
    <property type="nucleotide sequence ID" value="NZ_FOYS01000001.1"/>
</dbReference>
<evidence type="ECO:0000313" key="3">
    <source>
        <dbReference type="Proteomes" id="UP000243250"/>
    </source>
</evidence>
<name>A0A1I6FR22_9EURY</name>
<proteinExistence type="predicted"/>
<dbReference type="Gene3D" id="3.30.70.1450">
    <property type="entry name" value="Regulator of K+ conductance, C-terminal domain"/>
    <property type="match status" value="1"/>
</dbReference>
<dbReference type="InterPro" id="IPR026278">
    <property type="entry name" value="KhtT"/>
</dbReference>
<dbReference type="PROSITE" id="PS51202">
    <property type="entry name" value="RCK_C"/>
    <property type="match status" value="1"/>
</dbReference>
<accession>A0A1I6FR22</accession>
<dbReference type="STRING" id="555875.SAMN04488124_0085"/>
<dbReference type="GO" id="GO:0006813">
    <property type="term" value="P:potassium ion transport"/>
    <property type="evidence" value="ECO:0007669"/>
    <property type="project" value="InterPro"/>
</dbReference>
<sequence length="165" mass="18378">MRVFETQVPGVGRRYTLRFPAGGEFVVLLRNDGGRKTYWRENQSVDGDALFEVSESESRKIAEIFDGTYFAPVEDGLREALHDARVRWVEVDDDSPLANRTIRETGIRSRTGVSILAIQRGERTLSTPSPDAEIRPGDVVVVVGTDEAYREFDSYLSGDGHASPT</sequence>
<dbReference type="Pfam" id="PF02080">
    <property type="entry name" value="TrkA_C"/>
    <property type="match status" value="1"/>
</dbReference>
<dbReference type="PANTHER" id="PTHR30445">
    <property type="entry name" value="K(+)_H(+) ANTIPORTER SUBUNIT KHTT"/>
    <property type="match status" value="1"/>
</dbReference>
<keyword evidence="3" id="KW-1185">Reference proteome</keyword>
<dbReference type="PIRSF" id="PIRSF005028">
    <property type="entry name" value="KhtT"/>
    <property type="match status" value="1"/>
</dbReference>